<sequence length="93" mass="10172">MAKFNDVIGLLDGGKARGKRTGGDHGGLRRMRERNSGASRMFEKGNAIASTHWRTQTKPETLFVFKLAVIFLNAVVFNATVLICGPYATSVPF</sequence>
<feature type="region of interest" description="Disordered" evidence="1">
    <location>
        <begin position="12"/>
        <end position="36"/>
    </location>
</feature>
<protein>
    <submittedName>
        <fullName evidence="3">Uncharacterized protein</fullName>
    </submittedName>
</protein>
<gene>
    <name evidence="3" type="ORF">BRAPAZ1V2_A02P27400.2</name>
</gene>
<keyword evidence="2" id="KW-1133">Transmembrane helix</keyword>
<dbReference type="Gramene" id="A02p27400.2_BraZ1">
    <property type="protein sequence ID" value="A02p27400.2_BraZ1.CDS.1"/>
    <property type="gene ID" value="A02g27400.2_BraZ1"/>
</dbReference>
<keyword evidence="2" id="KW-0812">Transmembrane</keyword>
<organism evidence="3 4">
    <name type="scientific">Brassica campestris</name>
    <name type="common">Field mustard</name>
    <dbReference type="NCBI Taxonomy" id="3711"/>
    <lineage>
        <taxon>Eukaryota</taxon>
        <taxon>Viridiplantae</taxon>
        <taxon>Streptophyta</taxon>
        <taxon>Embryophyta</taxon>
        <taxon>Tracheophyta</taxon>
        <taxon>Spermatophyta</taxon>
        <taxon>Magnoliopsida</taxon>
        <taxon>eudicotyledons</taxon>
        <taxon>Gunneridae</taxon>
        <taxon>Pentapetalae</taxon>
        <taxon>rosids</taxon>
        <taxon>malvids</taxon>
        <taxon>Brassicales</taxon>
        <taxon>Brassicaceae</taxon>
        <taxon>Brassiceae</taxon>
        <taxon>Brassica</taxon>
    </lineage>
</organism>
<reference evidence="3 4" key="1">
    <citation type="submission" date="2021-07" db="EMBL/GenBank/DDBJ databases">
        <authorList>
            <consortium name="Genoscope - CEA"/>
            <person name="William W."/>
        </authorList>
    </citation>
    <scope>NUCLEOTIDE SEQUENCE [LARGE SCALE GENOMIC DNA]</scope>
</reference>
<name>A0A8D9H6S2_BRACM</name>
<feature type="transmembrane region" description="Helical" evidence="2">
    <location>
        <begin position="63"/>
        <end position="88"/>
    </location>
</feature>
<dbReference type="EMBL" id="LS974618">
    <property type="protein sequence ID" value="CAG7893788.1"/>
    <property type="molecule type" value="Genomic_DNA"/>
</dbReference>
<dbReference type="AlphaFoldDB" id="A0A8D9H6S2"/>
<evidence type="ECO:0000256" key="1">
    <source>
        <dbReference type="SAM" id="MobiDB-lite"/>
    </source>
</evidence>
<evidence type="ECO:0000313" key="4">
    <source>
        <dbReference type="Proteomes" id="UP000694005"/>
    </source>
</evidence>
<accession>A0A8D9H6S2</accession>
<proteinExistence type="predicted"/>
<keyword evidence="2" id="KW-0472">Membrane</keyword>
<evidence type="ECO:0000313" key="3">
    <source>
        <dbReference type="EMBL" id="CAG7893788.1"/>
    </source>
</evidence>
<dbReference type="Proteomes" id="UP000694005">
    <property type="component" value="Chromosome A02"/>
</dbReference>
<evidence type="ECO:0000256" key="2">
    <source>
        <dbReference type="SAM" id="Phobius"/>
    </source>
</evidence>